<dbReference type="RefSeq" id="WP_123201830.1">
    <property type="nucleotide sequence ID" value="NZ_RJMB01000013.1"/>
</dbReference>
<comment type="function">
    <text evidence="2">Hydrolyzes RNA 2',3'-cyclic phosphodiester to an RNA 2'-phosphomonoester.</text>
</comment>
<dbReference type="EC" id="3.1.4.58" evidence="2"/>
<dbReference type="SUPFAM" id="SSF55144">
    <property type="entry name" value="LigT-like"/>
    <property type="match status" value="1"/>
</dbReference>
<sequence length="188" mass="20932">MRLFVAVDPPTTVAAEIEDHVSPLRARSPALRWTLPEDRHLTLVFLGEVPESRVPEIDRRMGAEVARHPPLSLEVRGSGTFPENSARARVLWAAVEGDRHRLTLLSYGLRGAARNSGIDVTRRPYVPHLTLARSKRPCDLGELRDRLDGLRSSGFTATEVRLVRSRIGGTPRYETIATWELAPRATDG</sequence>
<dbReference type="InterPro" id="IPR004175">
    <property type="entry name" value="RNA_CPDase"/>
</dbReference>
<feature type="active site" description="Proton acceptor" evidence="2">
    <location>
        <position position="128"/>
    </location>
</feature>
<feature type="short sequence motif" description="HXTX 2" evidence="2">
    <location>
        <begin position="128"/>
        <end position="131"/>
    </location>
</feature>
<proteinExistence type="inferred from homology"/>
<dbReference type="Pfam" id="PF13563">
    <property type="entry name" value="2_5_RNA_ligase2"/>
    <property type="match status" value="1"/>
</dbReference>
<evidence type="ECO:0000313" key="3">
    <source>
        <dbReference type="EMBL" id="RNL83997.1"/>
    </source>
</evidence>
<dbReference type="Gene3D" id="3.90.1140.10">
    <property type="entry name" value="Cyclic phosphodiesterase"/>
    <property type="match status" value="1"/>
</dbReference>
<comment type="similarity">
    <text evidence="2">Belongs to the 2H phosphoesterase superfamily. ThpR family.</text>
</comment>
<evidence type="ECO:0000256" key="1">
    <source>
        <dbReference type="ARBA" id="ARBA00022801"/>
    </source>
</evidence>
<dbReference type="PANTHER" id="PTHR35561">
    <property type="entry name" value="RNA 2',3'-CYCLIC PHOSPHODIESTERASE"/>
    <property type="match status" value="1"/>
</dbReference>
<dbReference type="AlphaFoldDB" id="A0A3N0E834"/>
<accession>A0A3N0E834</accession>
<name>A0A3N0E834_9ACTN</name>
<dbReference type="GO" id="GO:0004113">
    <property type="term" value="F:2',3'-cyclic-nucleotide 3'-phosphodiesterase activity"/>
    <property type="evidence" value="ECO:0007669"/>
    <property type="project" value="InterPro"/>
</dbReference>
<protein>
    <recommendedName>
        <fullName evidence="2">RNA 2',3'-cyclic phosphodiesterase</fullName>
        <shortName evidence="2">RNA 2',3'-CPDase</shortName>
        <ecNumber evidence="2">3.1.4.58</ecNumber>
    </recommendedName>
</protein>
<dbReference type="HAMAP" id="MF_01940">
    <property type="entry name" value="RNA_CPDase"/>
    <property type="match status" value="1"/>
</dbReference>
<dbReference type="NCBIfam" id="TIGR02258">
    <property type="entry name" value="2_5_ligase"/>
    <property type="match status" value="1"/>
</dbReference>
<reference evidence="3 4" key="1">
    <citation type="submission" date="2018-11" db="EMBL/GenBank/DDBJ databases">
        <title>The genome draft of YIM 96095.</title>
        <authorList>
            <person name="Tang S.-K."/>
            <person name="Chunyu W.-X."/>
            <person name="Feng Y.-Z."/>
        </authorList>
    </citation>
    <scope>NUCLEOTIDE SEQUENCE [LARGE SCALE GENOMIC DNA]</scope>
    <source>
        <strain evidence="3 4">YIM 96095</strain>
    </source>
</reference>
<feature type="short sequence motif" description="HXTX 1" evidence="2">
    <location>
        <begin position="40"/>
        <end position="43"/>
    </location>
</feature>
<evidence type="ECO:0000256" key="2">
    <source>
        <dbReference type="HAMAP-Rule" id="MF_01940"/>
    </source>
</evidence>
<comment type="catalytic activity">
    <reaction evidence="2">
        <text>a 3'-end 2',3'-cyclophospho-ribonucleotide-RNA + H2O = a 3'-end 2'-phospho-ribonucleotide-RNA + H(+)</text>
        <dbReference type="Rhea" id="RHEA:11828"/>
        <dbReference type="Rhea" id="RHEA-COMP:10464"/>
        <dbReference type="Rhea" id="RHEA-COMP:17353"/>
        <dbReference type="ChEBI" id="CHEBI:15377"/>
        <dbReference type="ChEBI" id="CHEBI:15378"/>
        <dbReference type="ChEBI" id="CHEBI:83064"/>
        <dbReference type="ChEBI" id="CHEBI:173113"/>
        <dbReference type="EC" id="3.1.4.58"/>
    </reaction>
</comment>
<keyword evidence="1 2" id="KW-0378">Hydrolase</keyword>
<gene>
    <name evidence="3" type="primary">thpR</name>
    <name evidence="3" type="ORF">EFW17_14005</name>
</gene>
<dbReference type="InterPro" id="IPR009097">
    <property type="entry name" value="Cyclic_Pdiesterase"/>
</dbReference>
<keyword evidence="4" id="KW-1185">Reference proteome</keyword>
<comment type="caution">
    <text evidence="3">The sequence shown here is derived from an EMBL/GenBank/DDBJ whole genome shotgun (WGS) entry which is preliminary data.</text>
</comment>
<feature type="active site" description="Proton donor" evidence="2">
    <location>
        <position position="40"/>
    </location>
</feature>
<dbReference type="EMBL" id="RJMB01000013">
    <property type="protein sequence ID" value="RNL83997.1"/>
    <property type="molecule type" value="Genomic_DNA"/>
</dbReference>
<dbReference type="Proteomes" id="UP000269198">
    <property type="component" value="Unassembled WGS sequence"/>
</dbReference>
<organism evidence="3 4">
    <name type="scientific">Halostreptopolyspora alba</name>
    <dbReference type="NCBI Taxonomy" id="2487137"/>
    <lineage>
        <taxon>Bacteria</taxon>
        <taxon>Bacillati</taxon>
        <taxon>Actinomycetota</taxon>
        <taxon>Actinomycetes</taxon>
        <taxon>Streptosporangiales</taxon>
        <taxon>Nocardiopsidaceae</taxon>
        <taxon>Halostreptopolyspora</taxon>
    </lineage>
</organism>
<dbReference type="GO" id="GO:0008664">
    <property type="term" value="F:RNA 2',3'-cyclic 3'-phosphodiesterase activity"/>
    <property type="evidence" value="ECO:0007669"/>
    <property type="project" value="UniProtKB-EC"/>
</dbReference>
<evidence type="ECO:0000313" key="4">
    <source>
        <dbReference type="Proteomes" id="UP000269198"/>
    </source>
</evidence>
<dbReference type="PANTHER" id="PTHR35561:SF1">
    <property type="entry name" value="RNA 2',3'-CYCLIC PHOSPHODIESTERASE"/>
    <property type="match status" value="1"/>
</dbReference>
<dbReference type="OrthoDB" id="9787070at2"/>